<dbReference type="AlphaFoldDB" id="A0A0A7PQ19"/>
<keyword evidence="5" id="KW-1185">Reference proteome</keyword>
<dbReference type="EMBL" id="CP009122">
    <property type="protein sequence ID" value="AJA11363.1"/>
    <property type="molecule type" value="Genomic_DNA"/>
</dbReference>
<evidence type="ECO:0000313" key="5">
    <source>
        <dbReference type="Proteomes" id="UP000030907"/>
    </source>
</evidence>
<dbReference type="PANTHER" id="PTHR44591">
    <property type="entry name" value="STRESS RESPONSE REGULATOR PROTEIN 1"/>
    <property type="match status" value="1"/>
</dbReference>
<protein>
    <recommendedName>
        <fullName evidence="3">Response regulatory domain-containing protein</fullName>
    </recommendedName>
</protein>
<keyword evidence="1 2" id="KW-0597">Phosphoprotein</keyword>
<dbReference type="HOGENOM" id="CLU_000445_69_8_5"/>
<dbReference type="InterPro" id="IPR011006">
    <property type="entry name" value="CheY-like_superfamily"/>
</dbReference>
<name>A0A0A7PQ19_9SPHN</name>
<dbReference type="Proteomes" id="UP000030907">
    <property type="component" value="Chromosome"/>
</dbReference>
<evidence type="ECO:0000256" key="2">
    <source>
        <dbReference type="PROSITE-ProRule" id="PRU00169"/>
    </source>
</evidence>
<sequence>MLIARSGWSEAPPTILIVEDDPAVRRSLLLLLQGRGFAAKAWSAADPALAEAARAAPDCLIVDYRLESSDGIAMLGALRAQGWDGPAILISAYPSEELSARAREAGFALVLEKPLREHMLIDAVTRLTRSGTPSASP</sequence>
<reference evidence="4 5" key="1">
    <citation type="journal article" date="2015" name="Int. J. Syst. Evol. Microbiol.">
        <title>Description of Sphingopyxis fribergensis sp. nov. - a soil bacterium with the ability to degrade styrene and phenylacetic acid.</title>
        <authorList>
            <person name="Oelschlagel M."/>
            <person name="Ruckert C."/>
            <person name="Kalinowski J."/>
            <person name="Schmidt G."/>
            <person name="Schlomann M."/>
            <person name="Tischler D."/>
        </authorList>
    </citation>
    <scope>NUCLEOTIDE SEQUENCE [LARGE SCALE GENOMIC DNA]</scope>
    <source>
        <strain evidence="4 5">Kp5.2</strain>
    </source>
</reference>
<dbReference type="PANTHER" id="PTHR44591:SF25">
    <property type="entry name" value="CHEMOTAXIS TWO-COMPONENT RESPONSE REGULATOR"/>
    <property type="match status" value="1"/>
</dbReference>
<dbReference type="GO" id="GO:0000160">
    <property type="term" value="P:phosphorelay signal transduction system"/>
    <property type="evidence" value="ECO:0007669"/>
    <property type="project" value="InterPro"/>
</dbReference>
<dbReference type="OrthoDB" id="9797885at2"/>
<dbReference type="RefSeq" id="WP_039582133.1">
    <property type="nucleotide sequence ID" value="NZ_CP009122.1"/>
</dbReference>
<dbReference type="InterPro" id="IPR050595">
    <property type="entry name" value="Bact_response_regulator"/>
</dbReference>
<organism evidence="4 5">
    <name type="scientific">Sphingopyxis fribergensis</name>
    <dbReference type="NCBI Taxonomy" id="1515612"/>
    <lineage>
        <taxon>Bacteria</taxon>
        <taxon>Pseudomonadati</taxon>
        <taxon>Pseudomonadota</taxon>
        <taxon>Alphaproteobacteria</taxon>
        <taxon>Sphingomonadales</taxon>
        <taxon>Sphingomonadaceae</taxon>
        <taxon>Sphingopyxis</taxon>
    </lineage>
</organism>
<dbReference type="STRING" id="1515612.SKP52_22580"/>
<dbReference type="PROSITE" id="PS50110">
    <property type="entry name" value="RESPONSE_REGULATORY"/>
    <property type="match status" value="1"/>
</dbReference>
<dbReference type="SMART" id="SM00448">
    <property type="entry name" value="REC"/>
    <property type="match status" value="1"/>
</dbReference>
<evidence type="ECO:0000259" key="3">
    <source>
        <dbReference type="PROSITE" id="PS50110"/>
    </source>
</evidence>
<dbReference type="Gene3D" id="3.40.50.2300">
    <property type="match status" value="1"/>
</dbReference>
<feature type="modified residue" description="4-aspartylphosphate" evidence="2">
    <location>
        <position position="63"/>
    </location>
</feature>
<evidence type="ECO:0000256" key="1">
    <source>
        <dbReference type="ARBA" id="ARBA00022553"/>
    </source>
</evidence>
<evidence type="ECO:0000313" key="4">
    <source>
        <dbReference type="EMBL" id="AJA11363.1"/>
    </source>
</evidence>
<dbReference type="SUPFAM" id="SSF52172">
    <property type="entry name" value="CheY-like"/>
    <property type="match status" value="1"/>
</dbReference>
<dbReference type="Pfam" id="PF00072">
    <property type="entry name" value="Response_reg"/>
    <property type="match status" value="1"/>
</dbReference>
<gene>
    <name evidence="4" type="ORF">SKP52_22580</name>
</gene>
<dbReference type="InterPro" id="IPR001789">
    <property type="entry name" value="Sig_transdc_resp-reg_receiver"/>
</dbReference>
<proteinExistence type="predicted"/>
<dbReference type="KEGG" id="sphk:SKP52_22580"/>
<feature type="domain" description="Response regulatory" evidence="3">
    <location>
        <begin position="14"/>
        <end position="128"/>
    </location>
</feature>
<accession>A0A0A7PQ19</accession>